<evidence type="ECO:0000256" key="1">
    <source>
        <dbReference type="SAM" id="MobiDB-lite"/>
    </source>
</evidence>
<gene>
    <name evidence="2" type="ORF">ALAG00032_LOCUS3034</name>
</gene>
<name>A0A7S3JSX6_9STRA</name>
<dbReference type="EMBL" id="HBIJ01004286">
    <property type="protein sequence ID" value="CAE0362293.1"/>
    <property type="molecule type" value="Transcribed_RNA"/>
</dbReference>
<dbReference type="InterPro" id="IPR019399">
    <property type="entry name" value="Parkin_co-regulated_protein"/>
</dbReference>
<proteinExistence type="predicted"/>
<feature type="compositionally biased region" description="Polar residues" evidence="1">
    <location>
        <begin position="1"/>
        <end position="18"/>
    </location>
</feature>
<evidence type="ECO:0000313" key="2">
    <source>
        <dbReference type="EMBL" id="CAE0362293.1"/>
    </source>
</evidence>
<dbReference type="Pfam" id="PF10274">
    <property type="entry name" value="ParcG"/>
    <property type="match status" value="1"/>
</dbReference>
<accession>A0A7S3JSX6</accession>
<organism evidence="2">
    <name type="scientific">Aureoumbra lagunensis</name>
    <dbReference type="NCBI Taxonomy" id="44058"/>
    <lineage>
        <taxon>Eukaryota</taxon>
        <taxon>Sar</taxon>
        <taxon>Stramenopiles</taxon>
        <taxon>Ochrophyta</taxon>
        <taxon>Pelagophyceae</taxon>
        <taxon>Pelagomonadales</taxon>
        <taxon>Aureoumbra</taxon>
    </lineage>
</organism>
<dbReference type="SUPFAM" id="SSF48371">
    <property type="entry name" value="ARM repeat"/>
    <property type="match status" value="1"/>
</dbReference>
<dbReference type="AlphaFoldDB" id="A0A7S3JSX6"/>
<feature type="region of interest" description="Disordered" evidence="1">
    <location>
        <begin position="1"/>
        <end position="21"/>
    </location>
</feature>
<dbReference type="PANTHER" id="PTHR21207">
    <property type="entry name" value="PARKIN COREGULATED GENE PROTEIN PARK2 COREGULATED"/>
    <property type="match status" value="1"/>
</dbReference>
<dbReference type="PANTHER" id="PTHR21207:SF1">
    <property type="entry name" value="PACRG-LIKE PROTEIN"/>
    <property type="match status" value="1"/>
</dbReference>
<dbReference type="InterPro" id="IPR016024">
    <property type="entry name" value="ARM-type_fold"/>
</dbReference>
<sequence>MTATLETTEAPSLLNVGQEQGEREDAIRADLWARRLVWQQQQQQHKEKTIQKEEVPEVPECPPLIKKTVKKENVRHYTNKETTFKKSEITQKLPKGILGKKTRTEQSQVAQMKKSSAAVSKLLPMRLGLGKVADVGGGEVKGHTRFAAAYKSGAIQRWLRVDQNGSRPDVAFASPVATIPINVVLPLCFEGLRECTHPLCLLARRGAQRLLLEHPRASAEVPSFLSTLIPPLRLALASKNRHVTNAAITQVGNLAKIAGPALLDHLDKILLPLGRHAFGSPLSKRVQHTLHEIESNIPDSRPKIKAKIPSYE</sequence>
<reference evidence="2" key="1">
    <citation type="submission" date="2021-01" db="EMBL/GenBank/DDBJ databases">
        <authorList>
            <person name="Corre E."/>
            <person name="Pelletier E."/>
            <person name="Niang G."/>
            <person name="Scheremetjew M."/>
            <person name="Finn R."/>
            <person name="Kale V."/>
            <person name="Holt S."/>
            <person name="Cochrane G."/>
            <person name="Meng A."/>
            <person name="Brown T."/>
            <person name="Cohen L."/>
        </authorList>
    </citation>
    <scope>NUCLEOTIDE SEQUENCE</scope>
    <source>
        <strain evidence="2">CCMP1510</strain>
    </source>
</reference>
<protein>
    <submittedName>
        <fullName evidence="2">Uncharacterized protein</fullName>
    </submittedName>
</protein>